<evidence type="ECO:0000313" key="1">
    <source>
        <dbReference type="EMBL" id="EFX68431.1"/>
    </source>
</evidence>
<dbReference type="InParanoid" id="E9HIH4"/>
<keyword evidence="2" id="KW-1185">Reference proteome</keyword>
<name>E9HIH4_DAPPU</name>
<dbReference type="PhylomeDB" id="E9HIH4"/>
<dbReference type="HOGENOM" id="CLU_2742591_0_0_1"/>
<reference evidence="1 2" key="1">
    <citation type="journal article" date="2011" name="Science">
        <title>The ecoresponsive genome of Daphnia pulex.</title>
        <authorList>
            <person name="Colbourne J.K."/>
            <person name="Pfrender M.E."/>
            <person name="Gilbert D."/>
            <person name="Thomas W.K."/>
            <person name="Tucker A."/>
            <person name="Oakley T.H."/>
            <person name="Tokishita S."/>
            <person name="Aerts A."/>
            <person name="Arnold G.J."/>
            <person name="Basu M.K."/>
            <person name="Bauer D.J."/>
            <person name="Caceres C.E."/>
            <person name="Carmel L."/>
            <person name="Casola C."/>
            <person name="Choi J.H."/>
            <person name="Detter J.C."/>
            <person name="Dong Q."/>
            <person name="Dusheyko S."/>
            <person name="Eads B.D."/>
            <person name="Frohlich T."/>
            <person name="Geiler-Samerotte K.A."/>
            <person name="Gerlach D."/>
            <person name="Hatcher P."/>
            <person name="Jogdeo S."/>
            <person name="Krijgsveld J."/>
            <person name="Kriventseva E.V."/>
            <person name="Kultz D."/>
            <person name="Laforsch C."/>
            <person name="Lindquist E."/>
            <person name="Lopez J."/>
            <person name="Manak J.R."/>
            <person name="Muller J."/>
            <person name="Pangilinan J."/>
            <person name="Patwardhan R.P."/>
            <person name="Pitluck S."/>
            <person name="Pritham E.J."/>
            <person name="Rechtsteiner A."/>
            <person name="Rho M."/>
            <person name="Rogozin I.B."/>
            <person name="Sakarya O."/>
            <person name="Salamov A."/>
            <person name="Schaack S."/>
            <person name="Shapiro H."/>
            <person name="Shiga Y."/>
            <person name="Skalitzky C."/>
            <person name="Smith Z."/>
            <person name="Souvorov A."/>
            <person name="Sung W."/>
            <person name="Tang Z."/>
            <person name="Tsuchiya D."/>
            <person name="Tu H."/>
            <person name="Vos H."/>
            <person name="Wang M."/>
            <person name="Wolf Y.I."/>
            <person name="Yamagata H."/>
            <person name="Yamada T."/>
            <person name="Ye Y."/>
            <person name="Shaw J.R."/>
            <person name="Andrews J."/>
            <person name="Crease T.J."/>
            <person name="Tang H."/>
            <person name="Lucas S.M."/>
            <person name="Robertson H.M."/>
            <person name="Bork P."/>
            <person name="Koonin E.V."/>
            <person name="Zdobnov E.M."/>
            <person name="Grigoriev I.V."/>
            <person name="Lynch M."/>
            <person name="Boore J.L."/>
        </authorList>
    </citation>
    <scope>NUCLEOTIDE SEQUENCE [LARGE SCALE GENOMIC DNA]</scope>
</reference>
<dbReference type="AlphaFoldDB" id="E9HIH4"/>
<evidence type="ECO:0000313" key="2">
    <source>
        <dbReference type="Proteomes" id="UP000000305"/>
    </source>
</evidence>
<protein>
    <submittedName>
        <fullName evidence="1">Uncharacterized protein</fullName>
    </submittedName>
</protein>
<dbReference type="KEGG" id="dpx:DAPPUDRAFT_330077"/>
<proteinExistence type="predicted"/>
<dbReference type="EMBL" id="GL732655">
    <property type="protein sequence ID" value="EFX68431.1"/>
    <property type="molecule type" value="Genomic_DNA"/>
</dbReference>
<dbReference type="Proteomes" id="UP000000305">
    <property type="component" value="Unassembled WGS sequence"/>
</dbReference>
<sequence length="71" mass="8021">MASSSVMNKLPTKKMPNPIQEFAPDDIAIGQYTFYLRNNDYLPYTLVFQPCPEANQGTPLLLSLIKTQSKK</sequence>
<accession>E9HIH4</accession>
<gene>
    <name evidence="1" type="ORF">DAPPUDRAFT_330077</name>
</gene>
<organism evidence="1 2">
    <name type="scientific">Daphnia pulex</name>
    <name type="common">Water flea</name>
    <dbReference type="NCBI Taxonomy" id="6669"/>
    <lineage>
        <taxon>Eukaryota</taxon>
        <taxon>Metazoa</taxon>
        <taxon>Ecdysozoa</taxon>
        <taxon>Arthropoda</taxon>
        <taxon>Crustacea</taxon>
        <taxon>Branchiopoda</taxon>
        <taxon>Diplostraca</taxon>
        <taxon>Cladocera</taxon>
        <taxon>Anomopoda</taxon>
        <taxon>Daphniidae</taxon>
        <taxon>Daphnia</taxon>
    </lineage>
</organism>